<organism evidence="3 4">
    <name type="scientific">Ridgeia piscesae</name>
    <name type="common">Tubeworm</name>
    <dbReference type="NCBI Taxonomy" id="27915"/>
    <lineage>
        <taxon>Eukaryota</taxon>
        <taxon>Metazoa</taxon>
        <taxon>Spiralia</taxon>
        <taxon>Lophotrochozoa</taxon>
        <taxon>Annelida</taxon>
        <taxon>Polychaeta</taxon>
        <taxon>Sedentaria</taxon>
        <taxon>Canalipalpata</taxon>
        <taxon>Sabellida</taxon>
        <taxon>Siboglinidae</taxon>
        <taxon>Ridgeia</taxon>
    </lineage>
</organism>
<comment type="caution">
    <text evidence="3">The sequence shown here is derived from an EMBL/GenBank/DDBJ whole genome shotgun (WGS) entry which is preliminary data.</text>
</comment>
<dbReference type="InterPro" id="IPR041588">
    <property type="entry name" value="Integrase_H2C2"/>
</dbReference>
<dbReference type="PANTHER" id="PTHR37984:SF7">
    <property type="entry name" value="INTEGRASE CATALYTIC DOMAIN-CONTAINING PROTEIN"/>
    <property type="match status" value="1"/>
</dbReference>
<dbReference type="Gene3D" id="1.10.340.70">
    <property type="match status" value="1"/>
</dbReference>
<sequence>MILYSGHEEEDAHYTEGVALMLSHEAQHVLIVMIRKCYNCGGNHLSDTRDQCPAYGTICNNCGKPNHWGKYSHGRWYDTKFFLVDTEGPGILGLPSLRQLDHVTLHCAVQADERSIQSNENNGVHIDDLLKQYPNQFDCIDNFHGEYHIVTVPQQRMDRILEQFPETLGIADDIAVYGKTKTELDKHLHNLMKVARDNGLVFNSEKCAMRQERIHFFGMWNASQQEAFAKIQYMIATQTTLVYFDRNKETTIQVDASSRGIGAVLLQDNKPVAFANKSLTETECRYANIERELLAVVYCWLRHDYQVSSRPRHACRGCYMSWLPSNRHEPIDLDIKVIFVQFSSDKLSQLQQETKKDNDLSTLREFVVDGWLDSMKEMPTQLRQYWSYRDELSVENGMLLKGERIVILRSMQQNILQQINAGHQGAEKCKLRARSCVFWTSMNTDIDKVVHQCATCQEYQCAQPAETLRTHEIPTRPWQVVGSDLCYFDGHDHLIVADYYLKFPIVRKIPTGQCTSQTVVSITKHIFSEHGIPPRVVTDNGSRYDSETYRKFAKECRKVRFEDENRKTQPTVHNYRQKLGGSEANSDVPVHITRNHKATWVSPDHRTENHVDYICIGRKFRRSMQDVRVQIGADAASDHHLVLARMKMKLKKTEIKRSTRKQHNVNFLKDRVTTETFRLTMRHKYKPYKIFLMKKTWTYWPQIKEMWTSTCSEVLGKKKYQQKDWISADTVSKVQLRKGKKDAVNKSRTRAVKATAQEEANRADKNSVKTDKANFIEDITKETQDASAQGNMKQLYDITRNFLGKYIDTDRPIKDKNGNVLTIDEDQLMRVGGTILKNC</sequence>
<dbReference type="SUPFAM" id="SSF53098">
    <property type="entry name" value="Ribonuclease H-like"/>
    <property type="match status" value="1"/>
</dbReference>
<dbReference type="InterPro" id="IPR036397">
    <property type="entry name" value="RNaseH_sf"/>
</dbReference>
<dbReference type="Pfam" id="PF17921">
    <property type="entry name" value="Integrase_H2C2"/>
    <property type="match status" value="1"/>
</dbReference>
<dbReference type="FunFam" id="1.10.340.70:FF:000003">
    <property type="entry name" value="Protein CBG25708"/>
    <property type="match status" value="1"/>
</dbReference>
<dbReference type="GO" id="GO:0006259">
    <property type="term" value="P:DNA metabolic process"/>
    <property type="evidence" value="ECO:0007669"/>
    <property type="project" value="UniProtKB-ARBA"/>
</dbReference>
<gene>
    <name evidence="3" type="ORF">NP493_1080g00002</name>
</gene>
<dbReference type="Gene3D" id="3.30.70.270">
    <property type="match status" value="1"/>
</dbReference>
<keyword evidence="4" id="KW-1185">Reference proteome</keyword>
<dbReference type="Gene3D" id="3.30.420.10">
    <property type="entry name" value="Ribonuclease H-like superfamily/Ribonuclease H"/>
    <property type="match status" value="1"/>
</dbReference>
<evidence type="ECO:0000259" key="1">
    <source>
        <dbReference type="Pfam" id="PF17919"/>
    </source>
</evidence>
<dbReference type="InterPro" id="IPR050951">
    <property type="entry name" value="Retrovirus_Pol_polyprotein"/>
</dbReference>
<reference evidence="3" key="1">
    <citation type="journal article" date="2023" name="Mol. Biol. Evol.">
        <title>Third-Generation Sequencing Reveals the Adaptive Role of the Epigenome in Three Deep-Sea Polychaetes.</title>
        <authorList>
            <person name="Perez M."/>
            <person name="Aroh O."/>
            <person name="Sun Y."/>
            <person name="Lan Y."/>
            <person name="Juniper S.K."/>
            <person name="Young C.R."/>
            <person name="Angers B."/>
            <person name="Qian P.Y."/>
        </authorList>
    </citation>
    <scope>NUCLEOTIDE SEQUENCE</scope>
    <source>
        <strain evidence="3">R07B-5</strain>
    </source>
</reference>
<dbReference type="PANTHER" id="PTHR37984">
    <property type="entry name" value="PROTEIN CBG26694"/>
    <property type="match status" value="1"/>
</dbReference>
<accession>A0AAD9NJY0</accession>
<proteinExistence type="predicted"/>
<evidence type="ECO:0000313" key="3">
    <source>
        <dbReference type="EMBL" id="KAK2171308.1"/>
    </source>
</evidence>
<feature type="domain" description="Reverse transcriptase/retrotransposon-derived protein RNase H-like" evidence="1">
    <location>
        <begin position="220"/>
        <end position="302"/>
    </location>
</feature>
<evidence type="ECO:0000259" key="2">
    <source>
        <dbReference type="Pfam" id="PF17921"/>
    </source>
</evidence>
<dbReference type="AlphaFoldDB" id="A0AAD9NJY0"/>
<evidence type="ECO:0000313" key="4">
    <source>
        <dbReference type="Proteomes" id="UP001209878"/>
    </source>
</evidence>
<dbReference type="SUPFAM" id="SSF56672">
    <property type="entry name" value="DNA/RNA polymerases"/>
    <property type="match status" value="1"/>
</dbReference>
<evidence type="ECO:0008006" key="5">
    <source>
        <dbReference type="Google" id="ProtNLM"/>
    </source>
</evidence>
<dbReference type="InterPro" id="IPR043128">
    <property type="entry name" value="Rev_trsase/Diguanyl_cyclase"/>
</dbReference>
<dbReference type="InterPro" id="IPR041577">
    <property type="entry name" value="RT_RNaseH_2"/>
</dbReference>
<name>A0AAD9NJY0_RIDPI</name>
<protein>
    <recommendedName>
        <fullName evidence="5">Integrase catalytic domain-containing protein</fullName>
    </recommendedName>
</protein>
<dbReference type="EMBL" id="JAODUO010001079">
    <property type="protein sequence ID" value="KAK2171308.1"/>
    <property type="molecule type" value="Genomic_DNA"/>
</dbReference>
<feature type="domain" description="Integrase zinc-binding" evidence="2">
    <location>
        <begin position="409"/>
        <end position="459"/>
    </location>
</feature>
<dbReference type="InterPro" id="IPR012337">
    <property type="entry name" value="RNaseH-like_sf"/>
</dbReference>
<dbReference type="Proteomes" id="UP001209878">
    <property type="component" value="Unassembled WGS sequence"/>
</dbReference>
<dbReference type="GO" id="GO:0003676">
    <property type="term" value="F:nucleic acid binding"/>
    <property type="evidence" value="ECO:0007669"/>
    <property type="project" value="InterPro"/>
</dbReference>
<dbReference type="Pfam" id="PF17919">
    <property type="entry name" value="RT_RNaseH_2"/>
    <property type="match status" value="1"/>
</dbReference>
<dbReference type="InterPro" id="IPR043502">
    <property type="entry name" value="DNA/RNA_pol_sf"/>
</dbReference>